<sequence>MDNHSADNITQKDLLKLLFDQAQHNATREELNALEGRLNHQMESMKQEMSGRFNQVDEKTDKLDVRIDKLCEKVDNIEAKFDKKFDRMNWLLVTSLVGVCATLALQILK</sequence>
<protein>
    <recommendedName>
        <fullName evidence="4">DUF1640 domain-containing protein</fullName>
    </recommendedName>
</protein>
<comment type="caution">
    <text evidence="2">The sequence shown here is derived from an EMBL/GenBank/DDBJ whole genome shotgun (WGS) entry which is preliminary data.</text>
</comment>
<dbReference type="RefSeq" id="WP_102433673.1">
    <property type="nucleotide sequence ID" value="NZ_CAWNVI010000002.1"/>
</dbReference>
<proteinExistence type="predicted"/>
<keyword evidence="1" id="KW-1133">Transmembrane helix</keyword>
<gene>
    <name evidence="2" type="ORF">BCT49_00170</name>
</gene>
<organism evidence="2 3">
    <name type="scientific">Vibrio lentus</name>
    <dbReference type="NCBI Taxonomy" id="136468"/>
    <lineage>
        <taxon>Bacteria</taxon>
        <taxon>Pseudomonadati</taxon>
        <taxon>Pseudomonadota</taxon>
        <taxon>Gammaproteobacteria</taxon>
        <taxon>Vibrionales</taxon>
        <taxon>Vibrionaceae</taxon>
        <taxon>Vibrio</taxon>
    </lineage>
</organism>
<accession>A0A2N7KP31</accession>
<evidence type="ECO:0000313" key="2">
    <source>
        <dbReference type="EMBL" id="PMM78459.1"/>
    </source>
</evidence>
<keyword evidence="1" id="KW-0472">Membrane</keyword>
<dbReference type="OrthoDB" id="9937425at2"/>
<dbReference type="Proteomes" id="UP000235406">
    <property type="component" value="Unassembled WGS sequence"/>
</dbReference>
<name>A0A2N7KP31_9VIBR</name>
<dbReference type="EMBL" id="MCZK01000002">
    <property type="protein sequence ID" value="PMM78459.1"/>
    <property type="molecule type" value="Genomic_DNA"/>
</dbReference>
<keyword evidence="1" id="KW-0812">Transmembrane</keyword>
<evidence type="ECO:0008006" key="4">
    <source>
        <dbReference type="Google" id="ProtNLM"/>
    </source>
</evidence>
<evidence type="ECO:0000313" key="3">
    <source>
        <dbReference type="Proteomes" id="UP000235406"/>
    </source>
</evidence>
<feature type="transmembrane region" description="Helical" evidence="1">
    <location>
        <begin position="90"/>
        <end position="108"/>
    </location>
</feature>
<dbReference type="Gene3D" id="3.90.20.10">
    <property type="match status" value="1"/>
</dbReference>
<reference evidence="3" key="1">
    <citation type="submission" date="2016-07" db="EMBL/GenBank/DDBJ databases">
        <title>Nontailed viruses are major unrecognized killers of bacteria in the ocean.</title>
        <authorList>
            <person name="Kauffman K."/>
            <person name="Hussain F."/>
            <person name="Yang J."/>
            <person name="Arevalo P."/>
            <person name="Brown J."/>
            <person name="Cutler M."/>
            <person name="Kelly L."/>
            <person name="Polz M.F."/>
        </authorList>
    </citation>
    <scope>NUCLEOTIDE SEQUENCE [LARGE SCALE GENOMIC DNA]</scope>
    <source>
        <strain evidence="3">10N.261.46.F8</strain>
    </source>
</reference>
<evidence type="ECO:0000256" key="1">
    <source>
        <dbReference type="SAM" id="Phobius"/>
    </source>
</evidence>
<dbReference type="AlphaFoldDB" id="A0A2N7KP31"/>